<organism evidence="7 8">
    <name type="scientific">Streptomyces triticagri</name>
    <dbReference type="NCBI Taxonomy" id="2293568"/>
    <lineage>
        <taxon>Bacteria</taxon>
        <taxon>Bacillati</taxon>
        <taxon>Actinomycetota</taxon>
        <taxon>Actinomycetes</taxon>
        <taxon>Kitasatosporales</taxon>
        <taxon>Streptomycetaceae</taxon>
        <taxon>Streptomyces</taxon>
    </lineage>
</organism>
<dbReference type="InterPro" id="IPR036271">
    <property type="entry name" value="Tet_transcr_reg_TetR-rel_C_sf"/>
</dbReference>
<dbReference type="Proteomes" id="UP000263094">
    <property type="component" value="Unassembled WGS sequence"/>
</dbReference>
<dbReference type="SUPFAM" id="SSF48498">
    <property type="entry name" value="Tetracyclin repressor-like, C-terminal domain"/>
    <property type="match status" value="1"/>
</dbReference>
<dbReference type="InterPro" id="IPR023772">
    <property type="entry name" value="DNA-bd_HTH_TetR-type_CS"/>
</dbReference>
<keyword evidence="3 5" id="KW-0238">DNA-binding</keyword>
<protein>
    <submittedName>
        <fullName evidence="7">TetR/AcrR family transcriptional regulator</fullName>
    </submittedName>
</protein>
<dbReference type="PROSITE" id="PS50977">
    <property type="entry name" value="HTH_TETR_2"/>
    <property type="match status" value="1"/>
</dbReference>
<keyword evidence="1" id="KW-0678">Repressor</keyword>
<evidence type="ECO:0000256" key="2">
    <source>
        <dbReference type="ARBA" id="ARBA00023015"/>
    </source>
</evidence>
<feature type="domain" description="HTH tetR-type" evidence="6">
    <location>
        <begin position="10"/>
        <end position="70"/>
    </location>
</feature>
<dbReference type="AlphaFoldDB" id="A0A372M5A8"/>
<evidence type="ECO:0000313" key="7">
    <source>
        <dbReference type="EMBL" id="RFU85643.1"/>
    </source>
</evidence>
<dbReference type="SUPFAM" id="SSF46689">
    <property type="entry name" value="Homeodomain-like"/>
    <property type="match status" value="1"/>
</dbReference>
<dbReference type="Pfam" id="PF00440">
    <property type="entry name" value="TetR_N"/>
    <property type="match status" value="1"/>
</dbReference>
<dbReference type="OrthoDB" id="5242390at2"/>
<dbReference type="Gene3D" id="1.10.357.10">
    <property type="entry name" value="Tetracycline Repressor, domain 2"/>
    <property type="match status" value="1"/>
</dbReference>
<keyword evidence="4" id="KW-0804">Transcription</keyword>
<gene>
    <name evidence="7" type="ORF">DY218_16245</name>
</gene>
<evidence type="ECO:0000313" key="8">
    <source>
        <dbReference type="Proteomes" id="UP000263094"/>
    </source>
</evidence>
<dbReference type="GO" id="GO:0003700">
    <property type="term" value="F:DNA-binding transcription factor activity"/>
    <property type="evidence" value="ECO:0007669"/>
    <property type="project" value="TreeGrafter"/>
</dbReference>
<dbReference type="RefSeq" id="WP_128556745.1">
    <property type="nucleotide sequence ID" value="NZ_QUAK01000087.1"/>
</dbReference>
<dbReference type="EMBL" id="QUAK01000087">
    <property type="protein sequence ID" value="RFU85643.1"/>
    <property type="molecule type" value="Genomic_DNA"/>
</dbReference>
<evidence type="ECO:0000256" key="3">
    <source>
        <dbReference type="ARBA" id="ARBA00023125"/>
    </source>
</evidence>
<dbReference type="InterPro" id="IPR001647">
    <property type="entry name" value="HTH_TetR"/>
</dbReference>
<evidence type="ECO:0000259" key="6">
    <source>
        <dbReference type="PROSITE" id="PS50977"/>
    </source>
</evidence>
<feature type="DNA-binding region" description="H-T-H motif" evidence="5">
    <location>
        <begin position="33"/>
        <end position="52"/>
    </location>
</feature>
<dbReference type="InterPro" id="IPR050109">
    <property type="entry name" value="HTH-type_TetR-like_transc_reg"/>
</dbReference>
<dbReference type="InterPro" id="IPR039538">
    <property type="entry name" value="BetI_C"/>
</dbReference>
<keyword evidence="2" id="KW-0805">Transcription regulation</keyword>
<comment type="caution">
    <text evidence="7">The sequence shown here is derived from an EMBL/GenBank/DDBJ whole genome shotgun (WGS) entry which is preliminary data.</text>
</comment>
<evidence type="ECO:0000256" key="5">
    <source>
        <dbReference type="PROSITE-ProRule" id="PRU00335"/>
    </source>
</evidence>
<evidence type="ECO:0000256" key="1">
    <source>
        <dbReference type="ARBA" id="ARBA00022491"/>
    </source>
</evidence>
<evidence type="ECO:0000256" key="4">
    <source>
        <dbReference type="ARBA" id="ARBA00023163"/>
    </source>
</evidence>
<sequence length="220" mass="23832">MARVSQAHLDARRRQILDGAARCFARNGFHATSMQDVLREVDLSAGAVYRYFSGKEELIGAIVGEVLGAIREAFEEAAGQTPPPPPDVLVPQVLTMVLGMGRRMGAGDESAFPRLMVQVWTETLRDEKLARLMHEGYDAVRGAWVRTVVAYQEAGVMRSDVPAEHVARTMIAMAQGFAAQRALFGEVPVTVLQDGLRALMSMDADGAPARREPAEAPAGD</sequence>
<dbReference type="InterPro" id="IPR009057">
    <property type="entry name" value="Homeodomain-like_sf"/>
</dbReference>
<name>A0A372M5A8_9ACTN</name>
<reference evidence="7 8" key="1">
    <citation type="submission" date="2018-08" db="EMBL/GenBank/DDBJ databases">
        <title>Isolation, diversity and antifungal activity of Actinobacteria from wheat.</title>
        <authorList>
            <person name="Han C."/>
        </authorList>
    </citation>
    <scope>NUCLEOTIDE SEQUENCE [LARGE SCALE GENOMIC DNA]</scope>
    <source>
        <strain evidence="7 8">NEAU-YY421</strain>
    </source>
</reference>
<dbReference type="PRINTS" id="PR00455">
    <property type="entry name" value="HTHTETR"/>
</dbReference>
<dbReference type="Pfam" id="PF13977">
    <property type="entry name" value="TetR_C_6"/>
    <property type="match status" value="1"/>
</dbReference>
<accession>A0A372M5A8</accession>
<keyword evidence="8" id="KW-1185">Reference proteome</keyword>
<dbReference type="PANTHER" id="PTHR30055:SF229">
    <property type="entry name" value="HTH-TYPE TRANSCRIPTIONAL REPRESSOR RV1474C"/>
    <property type="match status" value="1"/>
</dbReference>
<dbReference type="PANTHER" id="PTHR30055">
    <property type="entry name" value="HTH-TYPE TRANSCRIPTIONAL REGULATOR RUTR"/>
    <property type="match status" value="1"/>
</dbReference>
<proteinExistence type="predicted"/>
<dbReference type="GO" id="GO:0000976">
    <property type="term" value="F:transcription cis-regulatory region binding"/>
    <property type="evidence" value="ECO:0007669"/>
    <property type="project" value="TreeGrafter"/>
</dbReference>
<dbReference type="PROSITE" id="PS01081">
    <property type="entry name" value="HTH_TETR_1"/>
    <property type="match status" value="1"/>
</dbReference>